<dbReference type="SMART" id="SM00448">
    <property type="entry name" value="REC"/>
    <property type="match status" value="1"/>
</dbReference>
<dbReference type="PROSITE" id="PS51755">
    <property type="entry name" value="OMPR_PHOB"/>
    <property type="match status" value="1"/>
</dbReference>
<dbReference type="Pfam" id="PF00486">
    <property type="entry name" value="Trans_reg_C"/>
    <property type="match status" value="1"/>
</dbReference>
<dbReference type="Gene3D" id="3.40.50.2300">
    <property type="match status" value="1"/>
</dbReference>
<evidence type="ECO:0000259" key="9">
    <source>
        <dbReference type="PROSITE" id="PS51755"/>
    </source>
</evidence>
<evidence type="ECO:0000259" key="8">
    <source>
        <dbReference type="PROSITE" id="PS50110"/>
    </source>
</evidence>
<dbReference type="Pfam" id="PF00072">
    <property type="entry name" value="Response_reg"/>
    <property type="match status" value="1"/>
</dbReference>
<dbReference type="InterPro" id="IPR001867">
    <property type="entry name" value="OmpR/PhoB-type_DNA-bd"/>
</dbReference>
<dbReference type="Gene3D" id="1.10.10.10">
    <property type="entry name" value="Winged helix-like DNA-binding domain superfamily/Winged helix DNA-binding domain"/>
    <property type="match status" value="1"/>
</dbReference>
<sequence>MKELLNKKILIVDDEPELLKMIEDILFSEGFYNVCTAPDCARALELVRSQTMALFVLDVNLPDGNGFMLYNELRTFSQAPVIFLTARGEADDRIRGLTLGADDYIVKPFLAKELVLRIKALLRRTYVSEDTVTELHIGNRTVDTENASVTGGGKTVQLTAKELILIKKLWENRNRIVTNDALCMAAWGEDYYGHENSLMVHIRHLREKLEEKPSSPRHIMTVKGLGYKLVTDDE</sequence>
<dbReference type="GO" id="GO:0000156">
    <property type="term" value="F:phosphorelay response regulator activity"/>
    <property type="evidence" value="ECO:0007669"/>
    <property type="project" value="TreeGrafter"/>
</dbReference>
<evidence type="ECO:0000313" key="11">
    <source>
        <dbReference type="Proteomes" id="UP000824109"/>
    </source>
</evidence>
<evidence type="ECO:0000256" key="6">
    <source>
        <dbReference type="PROSITE-ProRule" id="PRU00169"/>
    </source>
</evidence>
<dbReference type="Gene3D" id="6.10.250.690">
    <property type="match status" value="1"/>
</dbReference>
<proteinExistence type="predicted"/>
<gene>
    <name evidence="10" type="ORF">IAA61_11315</name>
</gene>
<dbReference type="SUPFAM" id="SSF52172">
    <property type="entry name" value="CheY-like"/>
    <property type="match status" value="1"/>
</dbReference>
<comment type="function">
    <text evidence="5">May play the central regulatory role in sporulation. It may be an element of the effector pathway responsible for the activation of sporulation genes in response to nutritional stress. Spo0A may act in concert with spo0H (a sigma factor) to control the expression of some genes that are critical to the sporulation process.</text>
</comment>
<accession>A0A9D1ME69</accession>
<dbReference type="InterPro" id="IPR016032">
    <property type="entry name" value="Sig_transdc_resp-reg_C-effctor"/>
</dbReference>
<feature type="domain" description="OmpR/PhoB-type" evidence="9">
    <location>
        <begin position="132"/>
        <end position="231"/>
    </location>
</feature>
<feature type="modified residue" description="4-aspartylphosphate" evidence="6">
    <location>
        <position position="58"/>
    </location>
</feature>
<keyword evidence="2" id="KW-0805">Transcription regulation</keyword>
<dbReference type="SUPFAM" id="SSF46894">
    <property type="entry name" value="C-terminal effector domain of the bipartite response regulators"/>
    <property type="match status" value="1"/>
</dbReference>
<keyword evidence="4" id="KW-0804">Transcription</keyword>
<dbReference type="GO" id="GO:0032993">
    <property type="term" value="C:protein-DNA complex"/>
    <property type="evidence" value="ECO:0007669"/>
    <property type="project" value="TreeGrafter"/>
</dbReference>
<evidence type="ECO:0000256" key="5">
    <source>
        <dbReference type="ARBA" id="ARBA00024867"/>
    </source>
</evidence>
<dbReference type="PROSITE" id="PS50110">
    <property type="entry name" value="RESPONSE_REGULATORY"/>
    <property type="match status" value="1"/>
</dbReference>
<protein>
    <recommendedName>
        <fullName evidence="1">Stage 0 sporulation protein A homolog</fullName>
    </recommendedName>
</protein>
<comment type="caution">
    <text evidence="10">The sequence shown here is derived from an EMBL/GenBank/DDBJ whole genome shotgun (WGS) entry which is preliminary data.</text>
</comment>
<evidence type="ECO:0000256" key="7">
    <source>
        <dbReference type="PROSITE-ProRule" id="PRU01091"/>
    </source>
</evidence>
<keyword evidence="3 7" id="KW-0238">DNA-binding</keyword>
<dbReference type="GO" id="GO:0006355">
    <property type="term" value="P:regulation of DNA-templated transcription"/>
    <property type="evidence" value="ECO:0007669"/>
    <property type="project" value="InterPro"/>
</dbReference>
<reference evidence="10" key="1">
    <citation type="submission" date="2020-10" db="EMBL/GenBank/DDBJ databases">
        <authorList>
            <person name="Gilroy R."/>
        </authorList>
    </citation>
    <scope>NUCLEOTIDE SEQUENCE</scope>
    <source>
        <strain evidence="10">USAMLcec3-3695</strain>
    </source>
</reference>
<dbReference type="PANTHER" id="PTHR48111">
    <property type="entry name" value="REGULATOR OF RPOS"/>
    <property type="match status" value="1"/>
</dbReference>
<feature type="DNA-binding region" description="OmpR/PhoB-type" evidence="7">
    <location>
        <begin position="132"/>
        <end position="231"/>
    </location>
</feature>
<feature type="domain" description="Response regulatory" evidence="8">
    <location>
        <begin position="8"/>
        <end position="122"/>
    </location>
</feature>
<dbReference type="InterPro" id="IPR039420">
    <property type="entry name" value="WalR-like"/>
</dbReference>
<evidence type="ECO:0000256" key="3">
    <source>
        <dbReference type="ARBA" id="ARBA00023125"/>
    </source>
</evidence>
<dbReference type="GO" id="GO:0000976">
    <property type="term" value="F:transcription cis-regulatory region binding"/>
    <property type="evidence" value="ECO:0007669"/>
    <property type="project" value="TreeGrafter"/>
</dbReference>
<dbReference type="GO" id="GO:0005829">
    <property type="term" value="C:cytosol"/>
    <property type="evidence" value="ECO:0007669"/>
    <property type="project" value="TreeGrafter"/>
</dbReference>
<evidence type="ECO:0000256" key="4">
    <source>
        <dbReference type="ARBA" id="ARBA00023163"/>
    </source>
</evidence>
<dbReference type="Proteomes" id="UP000824109">
    <property type="component" value="Unassembled WGS sequence"/>
</dbReference>
<dbReference type="InterPro" id="IPR011006">
    <property type="entry name" value="CheY-like_superfamily"/>
</dbReference>
<dbReference type="InterPro" id="IPR001789">
    <property type="entry name" value="Sig_transdc_resp-reg_receiver"/>
</dbReference>
<dbReference type="PANTHER" id="PTHR48111:SF52">
    <property type="entry name" value="TRANSCRIPTIONAL REGULATORY PROTEIN YVRH"/>
    <property type="match status" value="1"/>
</dbReference>
<organism evidence="10 11">
    <name type="scientific">Candidatus Ornithomonoglobus merdipullorum</name>
    <dbReference type="NCBI Taxonomy" id="2840895"/>
    <lineage>
        <taxon>Bacteria</taxon>
        <taxon>Bacillati</taxon>
        <taxon>Bacillota</taxon>
        <taxon>Clostridia</taxon>
        <taxon>Candidatus Ornithomonoglobus</taxon>
    </lineage>
</organism>
<reference evidence="10" key="2">
    <citation type="journal article" date="2021" name="PeerJ">
        <title>Extensive microbial diversity within the chicken gut microbiome revealed by metagenomics and culture.</title>
        <authorList>
            <person name="Gilroy R."/>
            <person name="Ravi A."/>
            <person name="Getino M."/>
            <person name="Pursley I."/>
            <person name="Horton D.L."/>
            <person name="Alikhan N.F."/>
            <person name="Baker D."/>
            <person name="Gharbi K."/>
            <person name="Hall N."/>
            <person name="Watson M."/>
            <person name="Adriaenssens E.M."/>
            <person name="Foster-Nyarko E."/>
            <person name="Jarju S."/>
            <person name="Secka A."/>
            <person name="Antonio M."/>
            <person name="Oren A."/>
            <person name="Chaudhuri R.R."/>
            <person name="La Ragione R."/>
            <person name="Hildebrand F."/>
            <person name="Pallen M.J."/>
        </authorList>
    </citation>
    <scope>NUCLEOTIDE SEQUENCE</scope>
    <source>
        <strain evidence="10">USAMLcec3-3695</strain>
    </source>
</reference>
<evidence type="ECO:0000313" key="10">
    <source>
        <dbReference type="EMBL" id="HIU58383.1"/>
    </source>
</evidence>
<keyword evidence="6" id="KW-0597">Phosphoprotein</keyword>
<dbReference type="EMBL" id="DVNB01000118">
    <property type="protein sequence ID" value="HIU58383.1"/>
    <property type="molecule type" value="Genomic_DNA"/>
</dbReference>
<dbReference type="AlphaFoldDB" id="A0A9D1ME69"/>
<evidence type="ECO:0000256" key="2">
    <source>
        <dbReference type="ARBA" id="ARBA00023015"/>
    </source>
</evidence>
<dbReference type="SMART" id="SM00862">
    <property type="entry name" value="Trans_reg_C"/>
    <property type="match status" value="1"/>
</dbReference>
<dbReference type="InterPro" id="IPR036388">
    <property type="entry name" value="WH-like_DNA-bd_sf"/>
</dbReference>
<dbReference type="CDD" id="cd00383">
    <property type="entry name" value="trans_reg_C"/>
    <property type="match status" value="1"/>
</dbReference>
<evidence type="ECO:0000256" key="1">
    <source>
        <dbReference type="ARBA" id="ARBA00018672"/>
    </source>
</evidence>
<name>A0A9D1ME69_9FIRM</name>